<evidence type="ECO:0000313" key="2">
    <source>
        <dbReference type="Proteomes" id="UP000694892"/>
    </source>
</evidence>
<dbReference type="Proteomes" id="UP000694892">
    <property type="component" value="Chromosome 1L"/>
</dbReference>
<organism evidence="1 2">
    <name type="scientific">Xenopus laevis</name>
    <name type="common">African clawed frog</name>
    <dbReference type="NCBI Taxonomy" id="8355"/>
    <lineage>
        <taxon>Eukaryota</taxon>
        <taxon>Metazoa</taxon>
        <taxon>Chordata</taxon>
        <taxon>Craniata</taxon>
        <taxon>Vertebrata</taxon>
        <taxon>Euteleostomi</taxon>
        <taxon>Amphibia</taxon>
        <taxon>Batrachia</taxon>
        <taxon>Anura</taxon>
        <taxon>Pipoidea</taxon>
        <taxon>Pipidae</taxon>
        <taxon>Xenopodinae</taxon>
        <taxon>Xenopus</taxon>
        <taxon>Xenopus</taxon>
    </lineage>
</organism>
<protein>
    <submittedName>
        <fullName evidence="1">Uncharacterized protein</fullName>
    </submittedName>
</protein>
<proteinExistence type="predicted"/>
<reference evidence="2" key="1">
    <citation type="journal article" date="2016" name="Nature">
        <title>Genome evolution in the allotetraploid frog Xenopus laevis.</title>
        <authorList>
            <person name="Session A.M."/>
            <person name="Uno Y."/>
            <person name="Kwon T."/>
            <person name="Chapman J.A."/>
            <person name="Toyoda A."/>
            <person name="Takahashi S."/>
            <person name="Fukui A."/>
            <person name="Hikosaka A."/>
            <person name="Suzuki A."/>
            <person name="Kondo M."/>
            <person name="van Heeringen S.J."/>
            <person name="Quigley I."/>
            <person name="Heinz S."/>
            <person name="Ogino H."/>
            <person name="Ochi H."/>
            <person name="Hellsten U."/>
            <person name="Lyons J.B."/>
            <person name="Simakov O."/>
            <person name="Putnam N."/>
            <person name="Stites J."/>
            <person name="Kuroki Y."/>
            <person name="Tanaka T."/>
            <person name="Michiue T."/>
            <person name="Watanabe M."/>
            <person name="Bogdanovic O."/>
            <person name="Lister R."/>
            <person name="Georgiou G."/>
            <person name="Paranjpe S.S."/>
            <person name="van Kruijsbergen I."/>
            <person name="Shu S."/>
            <person name="Carlson J."/>
            <person name="Kinoshita T."/>
            <person name="Ohta Y."/>
            <person name="Mawaribuchi S."/>
            <person name="Jenkins J."/>
            <person name="Grimwood J."/>
            <person name="Schmutz J."/>
            <person name="Mitros T."/>
            <person name="Mozaffari S.V."/>
            <person name="Suzuki Y."/>
            <person name="Haramoto Y."/>
            <person name="Yamamoto T.S."/>
            <person name="Takagi C."/>
            <person name="Heald R."/>
            <person name="Miller K."/>
            <person name="Haudenschild C."/>
            <person name="Kitzman J."/>
            <person name="Nakayama T."/>
            <person name="Izutsu Y."/>
            <person name="Robert J."/>
            <person name="Fortriede J."/>
            <person name="Burns K."/>
            <person name="Lotay V."/>
            <person name="Karimi K."/>
            <person name="Yasuoka Y."/>
            <person name="Dichmann D.S."/>
            <person name="Flajnik M.F."/>
            <person name="Houston D.W."/>
            <person name="Shendure J."/>
            <person name="DuPasquier L."/>
            <person name="Vize P.D."/>
            <person name="Zorn A.M."/>
            <person name="Ito M."/>
            <person name="Marcotte E.M."/>
            <person name="Wallingford J.B."/>
            <person name="Ito Y."/>
            <person name="Asashima M."/>
            <person name="Ueno N."/>
            <person name="Matsuda Y."/>
            <person name="Veenstra G.J."/>
            <person name="Fujiyama A."/>
            <person name="Harland R.M."/>
            <person name="Taira M."/>
            <person name="Rokhsar D.S."/>
        </authorList>
    </citation>
    <scope>NUCLEOTIDE SEQUENCE [LARGE SCALE GENOMIC DNA]</scope>
    <source>
        <strain evidence="2">J</strain>
    </source>
</reference>
<gene>
    <name evidence="1" type="ORF">XELAEV_18005973mg</name>
</gene>
<dbReference type="PANTHER" id="PTHR31635">
    <property type="entry name" value="REVERSE TRANSCRIPTASE DOMAIN-CONTAINING PROTEIN-RELATED"/>
    <property type="match status" value="1"/>
</dbReference>
<dbReference type="PANTHER" id="PTHR31635:SF196">
    <property type="entry name" value="REVERSE TRANSCRIPTASE DOMAIN-CONTAINING PROTEIN-RELATED"/>
    <property type="match status" value="1"/>
</dbReference>
<evidence type="ECO:0000313" key="1">
    <source>
        <dbReference type="EMBL" id="OCU00199.1"/>
    </source>
</evidence>
<accession>A0A974DY98</accession>
<dbReference type="AlphaFoldDB" id="A0A974DY98"/>
<dbReference type="EMBL" id="CM004466">
    <property type="protein sequence ID" value="OCU00199.1"/>
    <property type="molecule type" value="Genomic_DNA"/>
</dbReference>
<name>A0A974DY98_XENLA</name>
<sequence length="326" mass="38220">MGITELHSTISQYIWKHRRARQKFDNLTQPKVSGGLGFPDFWAYHKAAILQRILDFYVLQPSKLWIGVVQASYETPLDKYLWLPKTDREVRKTPDPIMTEIVDTWESLKYRRCLLNENSRITPILHNKDFTPGLRPINFKHWTSTNSLWAYQLLNSRSLKSMADILPLENTTPLEMLCLHQIRHFLAAKSITDETGPEDTLFEQMFNNSDRTPHEIAKIYKMLICRPITPILSPFFLLHSNEMSPVQYKNALISILITVAKSLIPLFWKSNLIPTLKDWALKVNEIHQFESCKVDITRPKQQEKLALKWFHWTQFLESPEYLALVT</sequence>